<dbReference type="EMBL" id="VSSQ01101056">
    <property type="protein sequence ID" value="MPN42967.1"/>
    <property type="molecule type" value="Genomic_DNA"/>
</dbReference>
<reference evidence="1" key="1">
    <citation type="submission" date="2019-08" db="EMBL/GenBank/DDBJ databases">
        <authorList>
            <person name="Kucharzyk K."/>
            <person name="Murdoch R.W."/>
            <person name="Higgins S."/>
            <person name="Loffler F."/>
        </authorList>
    </citation>
    <scope>NUCLEOTIDE SEQUENCE</scope>
</reference>
<protein>
    <submittedName>
        <fullName evidence="1">Uncharacterized protein</fullName>
    </submittedName>
</protein>
<evidence type="ECO:0000313" key="1">
    <source>
        <dbReference type="EMBL" id="MPN42967.1"/>
    </source>
</evidence>
<organism evidence="1">
    <name type="scientific">bioreactor metagenome</name>
    <dbReference type="NCBI Taxonomy" id="1076179"/>
    <lineage>
        <taxon>unclassified sequences</taxon>
        <taxon>metagenomes</taxon>
        <taxon>ecological metagenomes</taxon>
    </lineage>
</organism>
<sequence length="76" mass="8893">MTGSPRKRQCAFFELTEILHSEDTGHIFIGLEDSHTQRIIRMAPFWIRVDVDIAFVVQLRMCIHFLIIRAVPLEVQ</sequence>
<accession>A0A645HVF7</accession>
<gene>
    <name evidence="1" type="ORF">SDC9_190526</name>
</gene>
<name>A0A645HVF7_9ZZZZ</name>
<comment type="caution">
    <text evidence="1">The sequence shown here is derived from an EMBL/GenBank/DDBJ whole genome shotgun (WGS) entry which is preliminary data.</text>
</comment>
<proteinExistence type="predicted"/>
<dbReference type="AlphaFoldDB" id="A0A645HVF7"/>